<organism evidence="1 2">
    <name type="scientific">Pseudomonas putida ND6</name>
    <dbReference type="NCBI Taxonomy" id="231023"/>
    <lineage>
        <taxon>Bacteria</taxon>
        <taxon>Pseudomonadati</taxon>
        <taxon>Pseudomonadota</taxon>
        <taxon>Gammaproteobacteria</taxon>
        <taxon>Pseudomonadales</taxon>
        <taxon>Pseudomonadaceae</taxon>
        <taxon>Pseudomonas</taxon>
    </lineage>
</organism>
<reference evidence="1 2" key="1">
    <citation type="journal article" date="2012" name="J. Bacteriol.">
        <title>Complete Genome Sequence of the Naphthalene-Degrading Pseudomonas putida Strain ND6.</title>
        <authorList>
            <person name="Li S."/>
            <person name="Zhao H."/>
            <person name="Li Y."/>
            <person name="Niu S."/>
            <person name="Cai B."/>
        </authorList>
    </citation>
    <scope>NUCLEOTIDE SEQUENCE [LARGE SCALE GENOMIC DNA]</scope>
    <source>
        <strain evidence="1 2">ND6</strain>
    </source>
</reference>
<dbReference type="EMBL" id="CP003588">
    <property type="protein sequence ID" value="AFK68480.1"/>
    <property type="molecule type" value="Genomic_DNA"/>
</dbReference>
<accession>I3USK9</accession>
<dbReference type="AlphaFoldDB" id="I3USK9"/>
<gene>
    <name evidence="1" type="ORF">YSA_03158</name>
</gene>
<name>I3USK9_PSEPU</name>
<evidence type="ECO:0000313" key="1">
    <source>
        <dbReference type="EMBL" id="AFK68480.1"/>
    </source>
</evidence>
<protein>
    <submittedName>
        <fullName evidence="1">Uncharacterized protein</fullName>
    </submittedName>
</protein>
<dbReference type="Proteomes" id="UP000005268">
    <property type="component" value="Chromosome"/>
</dbReference>
<sequence length="43" mass="4961">MQQEIYFQKGLEFIPQLPDLRVKRRRNSKGLKGLGASPCEQAE</sequence>
<dbReference type="HOGENOM" id="CLU_3238416_0_0_6"/>
<dbReference type="KEGG" id="ppi:YSA_03158"/>
<proteinExistence type="predicted"/>
<evidence type="ECO:0000313" key="2">
    <source>
        <dbReference type="Proteomes" id="UP000005268"/>
    </source>
</evidence>